<dbReference type="AlphaFoldDB" id="A0A0M3IG37"/>
<organism evidence="1 2">
    <name type="scientific">Ascaris lumbricoides</name>
    <name type="common">Giant roundworm</name>
    <dbReference type="NCBI Taxonomy" id="6252"/>
    <lineage>
        <taxon>Eukaryota</taxon>
        <taxon>Metazoa</taxon>
        <taxon>Ecdysozoa</taxon>
        <taxon>Nematoda</taxon>
        <taxon>Chromadorea</taxon>
        <taxon>Rhabditida</taxon>
        <taxon>Spirurina</taxon>
        <taxon>Ascaridomorpha</taxon>
        <taxon>Ascaridoidea</taxon>
        <taxon>Ascarididae</taxon>
        <taxon>Ascaris</taxon>
    </lineage>
</organism>
<evidence type="ECO:0000313" key="2">
    <source>
        <dbReference type="WBParaSite" id="ALUE_0001723001-mRNA-1"/>
    </source>
</evidence>
<evidence type="ECO:0000313" key="1">
    <source>
        <dbReference type="Proteomes" id="UP000036681"/>
    </source>
</evidence>
<proteinExistence type="predicted"/>
<protein>
    <submittedName>
        <fullName evidence="2">TRAF-type domain-containing protein</fullName>
    </submittedName>
</protein>
<dbReference type="Proteomes" id="UP000036681">
    <property type="component" value="Unplaced"/>
</dbReference>
<keyword evidence="1" id="KW-1185">Reference proteome</keyword>
<sequence length="112" mass="12436">MSEGVQDGDHHLTDSDVNAVQGKLDKRACPDPVNCPDIFIGEIVDLHARFRACPDSVNCPDIFIGEVTGWFNNDFSGVSRQIILRGFIECLVTVAYIKRVASLRNLIYSLLL</sequence>
<dbReference type="WBParaSite" id="ALUE_0001723001-mRNA-1">
    <property type="protein sequence ID" value="ALUE_0001723001-mRNA-1"/>
    <property type="gene ID" value="ALUE_0001723001"/>
</dbReference>
<accession>A0A0M3IG37</accession>
<name>A0A0M3IG37_ASCLU</name>
<reference evidence="2" key="1">
    <citation type="submission" date="2017-02" db="UniProtKB">
        <authorList>
            <consortium name="WormBaseParasite"/>
        </authorList>
    </citation>
    <scope>IDENTIFICATION</scope>
</reference>